<evidence type="ECO:0000256" key="3">
    <source>
        <dbReference type="ARBA" id="ARBA00023163"/>
    </source>
</evidence>
<dbReference type="SMART" id="SM00906">
    <property type="entry name" value="Fungal_trans"/>
    <property type="match status" value="1"/>
</dbReference>
<protein>
    <recommendedName>
        <fullName evidence="5">Xylanolytic transcriptional activator regulatory domain-containing protein</fullName>
    </recommendedName>
</protein>
<dbReference type="InterPro" id="IPR007219">
    <property type="entry name" value="XnlR_reg_dom"/>
</dbReference>
<feature type="domain" description="Xylanolytic transcriptional activator regulatory" evidence="5">
    <location>
        <begin position="166"/>
        <end position="238"/>
    </location>
</feature>
<dbReference type="RefSeq" id="XP_056766521.1">
    <property type="nucleotide sequence ID" value="XM_056907903.1"/>
</dbReference>
<keyword evidence="4" id="KW-0539">Nucleus</keyword>
<keyword evidence="7" id="KW-1185">Reference proteome</keyword>
<name>A0AAD6G3X9_9EURO</name>
<evidence type="ECO:0000313" key="7">
    <source>
        <dbReference type="Proteomes" id="UP001213681"/>
    </source>
</evidence>
<accession>A0AAD6G3X9</accession>
<dbReference type="CDD" id="cd12148">
    <property type="entry name" value="fungal_TF_MHR"/>
    <property type="match status" value="1"/>
</dbReference>
<dbReference type="GO" id="GO:0003677">
    <property type="term" value="F:DNA binding"/>
    <property type="evidence" value="ECO:0007669"/>
    <property type="project" value="InterPro"/>
</dbReference>
<evidence type="ECO:0000256" key="1">
    <source>
        <dbReference type="ARBA" id="ARBA00004123"/>
    </source>
</evidence>
<evidence type="ECO:0000259" key="5">
    <source>
        <dbReference type="SMART" id="SM00906"/>
    </source>
</evidence>
<evidence type="ECO:0000313" key="6">
    <source>
        <dbReference type="EMBL" id="KAJ5453565.1"/>
    </source>
</evidence>
<dbReference type="InterPro" id="IPR050613">
    <property type="entry name" value="Sec_Metabolite_Reg"/>
</dbReference>
<dbReference type="EMBL" id="JAPVEA010000005">
    <property type="protein sequence ID" value="KAJ5453565.1"/>
    <property type="molecule type" value="Genomic_DNA"/>
</dbReference>
<dbReference type="PANTHER" id="PTHR31001">
    <property type="entry name" value="UNCHARACTERIZED TRANSCRIPTIONAL REGULATORY PROTEIN"/>
    <property type="match status" value="1"/>
</dbReference>
<dbReference type="Pfam" id="PF04082">
    <property type="entry name" value="Fungal_trans"/>
    <property type="match status" value="1"/>
</dbReference>
<comment type="caution">
    <text evidence="6">The sequence shown here is derived from an EMBL/GenBank/DDBJ whole genome shotgun (WGS) entry which is preliminary data.</text>
</comment>
<gene>
    <name evidence="6" type="ORF">N7458_004521</name>
</gene>
<proteinExistence type="predicted"/>
<evidence type="ECO:0000256" key="4">
    <source>
        <dbReference type="ARBA" id="ARBA00023242"/>
    </source>
</evidence>
<dbReference type="GO" id="GO:0005634">
    <property type="term" value="C:nucleus"/>
    <property type="evidence" value="ECO:0007669"/>
    <property type="project" value="UniProtKB-SubCell"/>
</dbReference>
<reference evidence="6" key="2">
    <citation type="journal article" date="2023" name="IMA Fungus">
        <title>Comparative genomic study of the Penicillium genus elucidates a diverse pangenome and 15 lateral gene transfer events.</title>
        <authorList>
            <person name="Petersen C."/>
            <person name="Sorensen T."/>
            <person name="Nielsen M.R."/>
            <person name="Sondergaard T.E."/>
            <person name="Sorensen J.L."/>
            <person name="Fitzpatrick D.A."/>
            <person name="Frisvad J.C."/>
            <person name="Nielsen K.L."/>
        </authorList>
    </citation>
    <scope>NUCLEOTIDE SEQUENCE</scope>
    <source>
        <strain evidence="6">IBT 16125</strain>
    </source>
</reference>
<dbReference type="GeneID" id="81598146"/>
<dbReference type="PANTHER" id="PTHR31001:SF85">
    <property type="entry name" value="ZN(II)2CYS6 TRANSCRIPTION FACTOR (EUROFUNG)"/>
    <property type="match status" value="1"/>
</dbReference>
<dbReference type="AlphaFoldDB" id="A0AAD6G3X9"/>
<keyword evidence="3" id="KW-0804">Transcription</keyword>
<reference evidence="6" key="1">
    <citation type="submission" date="2022-12" db="EMBL/GenBank/DDBJ databases">
        <authorList>
            <person name="Petersen C."/>
        </authorList>
    </citation>
    <scope>NUCLEOTIDE SEQUENCE</scope>
    <source>
        <strain evidence="6">IBT 16125</strain>
    </source>
</reference>
<dbReference type="GO" id="GO:0008270">
    <property type="term" value="F:zinc ion binding"/>
    <property type="evidence" value="ECO:0007669"/>
    <property type="project" value="InterPro"/>
</dbReference>
<dbReference type="Proteomes" id="UP001213681">
    <property type="component" value="Unassembled WGS sequence"/>
</dbReference>
<keyword evidence="2" id="KW-0805">Transcription regulation</keyword>
<evidence type="ECO:0000256" key="2">
    <source>
        <dbReference type="ARBA" id="ARBA00023015"/>
    </source>
</evidence>
<sequence>MTLLRELYFQVSAELESKWSQEKQGSVLIGAIPQDPFPLAKYHPPAVEANRLITIFFENVNPFVRLLNANAFHSDMHRYRTGKHPQQELIDSLLFSIYGLAVMSLESENVIDMLGPPKGWLLDKYQEAQEVALHRLNFVHSSEPAVFQNFLYYLVFLFERGSYRTATVLLGLAVRIAQRIGLHKDPSWFSYSPWMAEWRRRLWNQLILLEQRALAFDGTQSLLNFPWDTQLPLNADDGAWNTSLFMKPSEIPHPTDDFTDMTPILVKRHMLSILCPLRQNLRTRPYAQQIQHIEAGFKKATQFFQSVRIEKQSSASFIQAFNEFEFANLRLMAGAGSCSVGKCEPRVSEPVSLPNGLSECRVRDRASLLTCTKRLYLDSLELLEGIASVRNSVANPGWRWYLRTSPPVLPLAIALTHQCSEPTNPHSKRAWMQINNLFDEYRKENGTIQSASMAALQCLREVAQLSLGSPEDGPAFIHGDNQSLFQSPANFDNDYLVQPSADLLSDVWSSSLSGE</sequence>
<comment type="subcellular location">
    <subcellularLocation>
        <location evidence="1">Nucleus</location>
    </subcellularLocation>
</comment>
<dbReference type="GO" id="GO:0006351">
    <property type="term" value="P:DNA-templated transcription"/>
    <property type="evidence" value="ECO:0007669"/>
    <property type="project" value="InterPro"/>
</dbReference>
<organism evidence="6 7">
    <name type="scientific">Penicillium daleae</name>
    <dbReference type="NCBI Taxonomy" id="63821"/>
    <lineage>
        <taxon>Eukaryota</taxon>
        <taxon>Fungi</taxon>
        <taxon>Dikarya</taxon>
        <taxon>Ascomycota</taxon>
        <taxon>Pezizomycotina</taxon>
        <taxon>Eurotiomycetes</taxon>
        <taxon>Eurotiomycetidae</taxon>
        <taxon>Eurotiales</taxon>
        <taxon>Aspergillaceae</taxon>
        <taxon>Penicillium</taxon>
    </lineage>
</organism>